<feature type="domain" description="DUF4470" evidence="2">
    <location>
        <begin position="173"/>
        <end position="265"/>
    </location>
</feature>
<keyword evidence="1" id="KW-0802">TPR repeat</keyword>
<dbReference type="PROSITE" id="PS50005">
    <property type="entry name" value="TPR"/>
    <property type="match status" value="1"/>
</dbReference>
<dbReference type="Pfam" id="PF14737">
    <property type="entry name" value="DUF4470"/>
    <property type="match status" value="1"/>
</dbReference>
<name>A0A1L9RLT8_ASPWE</name>
<dbReference type="InterPro" id="IPR027974">
    <property type="entry name" value="DUF4470"/>
</dbReference>
<dbReference type="Proteomes" id="UP000184383">
    <property type="component" value="Unassembled WGS sequence"/>
</dbReference>
<accession>A0A1L9RLT8</accession>
<dbReference type="GeneID" id="63747847"/>
<dbReference type="STRING" id="1073089.A0A1L9RLT8"/>
<dbReference type="RefSeq" id="XP_040689529.1">
    <property type="nucleotide sequence ID" value="XM_040831999.1"/>
</dbReference>
<dbReference type="InterPro" id="IPR019734">
    <property type="entry name" value="TPR_rpt"/>
</dbReference>
<evidence type="ECO:0000259" key="2">
    <source>
        <dbReference type="Pfam" id="PF14737"/>
    </source>
</evidence>
<reference evidence="4" key="1">
    <citation type="journal article" date="2017" name="Genome Biol.">
        <title>Comparative genomics reveals high biological diversity and specific adaptations in the industrially and medically important fungal genus Aspergillus.</title>
        <authorList>
            <person name="de Vries R.P."/>
            <person name="Riley R."/>
            <person name="Wiebenga A."/>
            <person name="Aguilar-Osorio G."/>
            <person name="Amillis S."/>
            <person name="Uchima C.A."/>
            <person name="Anderluh G."/>
            <person name="Asadollahi M."/>
            <person name="Askin M."/>
            <person name="Barry K."/>
            <person name="Battaglia E."/>
            <person name="Bayram O."/>
            <person name="Benocci T."/>
            <person name="Braus-Stromeyer S.A."/>
            <person name="Caldana C."/>
            <person name="Canovas D."/>
            <person name="Cerqueira G.C."/>
            <person name="Chen F."/>
            <person name="Chen W."/>
            <person name="Choi C."/>
            <person name="Clum A."/>
            <person name="Dos Santos R.A."/>
            <person name="Damasio A.R."/>
            <person name="Diallinas G."/>
            <person name="Emri T."/>
            <person name="Fekete E."/>
            <person name="Flipphi M."/>
            <person name="Freyberg S."/>
            <person name="Gallo A."/>
            <person name="Gournas C."/>
            <person name="Habgood R."/>
            <person name="Hainaut M."/>
            <person name="Harispe M.L."/>
            <person name="Henrissat B."/>
            <person name="Hilden K.S."/>
            <person name="Hope R."/>
            <person name="Hossain A."/>
            <person name="Karabika E."/>
            <person name="Karaffa L."/>
            <person name="Karanyi Z."/>
            <person name="Krasevec N."/>
            <person name="Kuo A."/>
            <person name="Kusch H."/>
            <person name="LaButti K."/>
            <person name="Lagendijk E.L."/>
            <person name="Lapidus A."/>
            <person name="Levasseur A."/>
            <person name="Lindquist E."/>
            <person name="Lipzen A."/>
            <person name="Logrieco A.F."/>
            <person name="MacCabe A."/>
            <person name="Maekelae M.R."/>
            <person name="Malavazi I."/>
            <person name="Melin P."/>
            <person name="Meyer V."/>
            <person name="Mielnichuk N."/>
            <person name="Miskei M."/>
            <person name="Molnar A.P."/>
            <person name="Mule G."/>
            <person name="Ngan C.Y."/>
            <person name="Orejas M."/>
            <person name="Orosz E."/>
            <person name="Ouedraogo J.P."/>
            <person name="Overkamp K.M."/>
            <person name="Park H.-S."/>
            <person name="Perrone G."/>
            <person name="Piumi F."/>
            <person name="Punt P.J."/>
            <person name="Ram A.F."/>
            <person name="Ramon A."/>
            <person name="Rauscher S."/>
            <person name="Record E."/>
            <person name="Riano-Pachon D.M."/>
            <person name="Robert V."/>
            <person name="Roehrig J."/>
            <person name="Ruller R."/>
            <person name="Salamov A."/>
            <person name="Salih N.S."/>
            <person name="Samson R.A."/>
            <person name="Sandor E."/>
            <person name="Sanguinetti M."/>
            <person name="Schuetze T."/>
            <person name="Sepcic K."/>
            <person name="Shelest E."/>
            <person name="Sherlock G."/>
            <person name="Sophianopoulou V."/>
            <person name="Squina F.M."/>
            <person name="Sun H."/>
            <person name="Susca A."/>
            <person name="Todd R.B."/>
            <person name="Tsang A."/>
            <person name="Unkles S.E."/>
            <person name="van de Wiele N."/>
            <person name="van Rossen-Uffink D."/>
            <person name="Oliveira J.V."/>
            <person name="Vesth T.C."/>
            <person name="Visser J."/>
            <person name="Yu J.-H."/>
            <person name="Zhou M."/>
            <person name="Andersen M.R."/>
            <person name="Archer D.B."/>
            <person name="Baker S.E."/>
            <person name="Benoit I."/>
            <person name="Brakhage A.A."/>
            <person name="Braus G.H."/>
            <person name="Fischer R."/>
            <person name="Frisvad J.C."/>
            <person name="Goldman G.H."/>
            <person name="Houbraken J."/>
            <person name="Oakley B."/>
            <person name="Pocsi I."/>
            <person name="Scazzocchio C."/>
            <person name="Seiboth B."/>
            <person name="vanKuyk P.A."/>
            <person name="Wortman J."/>
            <person name="Dyer P.S."/>
            <person name="Grigoriev I.V."/>
        </authorList>
    </citation>
    <scope>NUCLEOTIDE SEQUENCE [LARGE SCALE GENOMIC DNA]</scope>
    <source>
        <strain evidence="4">DTO 134E9</strain>
    </source>
</reference>
<dbReference type="InterPro" id="IPR011990">
    <property type="entry name" value="TPR-like_helical_dom_sf"/>
</dbReference>
<organism evidence="3 4">
    <name type="scientific">Aspergillus wentii DTO 134E9</name>
    <dbReference type="NCBI Taxonomy" id="1073089"/>
    <lineage>
        <taxon>Eukaryota</taxon>
        <taxon>Fungi</taxon>
        <taxon>Dikarya</taxon>
        <taxon>Ascomycota</taxon>
        <taxon>Pezizomycotina</taxon>
        <taxon>Eurotiomycetes</taxon>
        <taxon>Eurotiomycetidae</taxon>
        <taxon>Eurotiales</taxon>
        <taxon>Aspergillaceae</taxon>
        <taxon>Aspergillus</taxon>
        <taxon>Aspergillus subgen. Cremei</taxon>
    </lineage>
</organism>
<proteinExistence type="predicted"/>
<dbReference type="SUPFAM" id="SSF48452">
    <property type="entry name" value="TPR-like"/>
    <property type="match status" value="1"/>
</dbReference>
<gene>
    <name evidence="3" type="ORF">ASPWEDRAFT_183856</name>
</gene>
<evidence type="ECO:0000313" key="4">
    <source>
        <dbReference type="Proteomes" id="UP000184383"/>
    </source>
</evidence>
<evidence type="ECO:0000256" key="1">
    <source>
        <dbReference type="PROSITE-ProRule" id="PRU00339"/>
    </source>
</evidence>
<protein>
    <recommendedName>
        <fullName evidence="2">DUF4470 domain-containing protein</fullName>
    </recommendedName>
</protein>
<sequence>MPSEQEQAQQLREQGNALYKSGKLRQAIDIYQKTLQLTPEDYRPLSNLSAVHSELGEYASCSTYGIKALGIVIGSDETTALPKIVVRVVKAHLYLKEYDIARQIINTFKNFPIEREFYTAAIEHGEAVNSAFSDERQLRKKIQSDVPSYRPAISTNRECYNLGHDNLQPLLEESVIMDEYDVSVFLGGVGDARNLNGTWFLFNIFEEASKRVTGISSKKYHFTINDIKPVVLARNLVLFSMLDDLAVNTHLSEIERLERLSIVYYVFATQIMPRFAFDHLYKVIDSIIETLETKAPVIPWVRVYDTDKPLILDALRAWKSTDLLNLTSTGKLISQTVSTMMTDDMGRFDLQGSEPNTIPKGCETEFHCYNKTLLLRAPPPVLKKHDPELLKLLDSDASIPALRDHLDKNWHRAGTELSYDPYDLAKALRCALETGSEECLFDHVNPFFESMARTIKNLRKRTTVEMILGDTVAAMDTIRFDLIDDRDTDAPFEFDCVHLSNVPDYIGGSFINFVHAAKLLKDPSTSTVTSNCLRNTSAWKSMAQFHSHYMVINDDSTLFKLAQVEYEQAGKETNGPTAVCDYRAWRRPTREPFEHEFLLPREKLTRWLVAFFFKTVLPYPLAIRTNSKHIIHSPLNLTSFFRLLIHLHEIGYHSHWLVEVLAKILENDITSTARPPSARPIPEKEVDKSYPAAKLSTAPWFAEMSTLTVLLQRILPFHLITKASLPAPSSIYSYSIKVPSPAWPPRPETTPSLALILYQVDLQTDCPKEDTEMYWLLHPTPKPPFDVPKVRQFRDQGCHMITTFKWSGLGKDKQTATFWMREDVMNQILKDKDDWRCELWNVDYWVDAFWPVPLDGIVQGKQFVAE</sequence>
<dbReference type="AlphaFoldDB" id="A0A1L9RLT8"/>
<dbReference type="Gene3D" id="1.25.40.10">
    <property type="entry name" value="Tetratricopeptide repeat domain"/>
    <property type="match status" value="1"/>
</dbReference>
<feature type="repeat" description="TPR" evidence="1">
    <location>
        <begin position="8"/>
        <end position="41"/>
    </location>
</feature>
<evidence type="ECO:0000313" key="3">
    <source>
        <dbReference type="EMBL" id="OJJ35853.1"/>
    </source>
</evidence>
<dbReference type="VEuPathDB" id="FungiDB:ASPWEDRAFT_183856"/>
<keyword evidence="4" id="KW-1185">Reference proteome</keyword>
<dbReference type="OrthoDB" id="2423701at2759"/>
<dbReference type="EMBL" id="KV878212">
    <property type="protein sequence ID" value="OJJ35853.1"/>
    <property type="molecule type" value="Genomic_DNA"/>
</dbReference>
<dbReference type="SMART" id="SM00028">
    <property type="entry name" value="TPR"/>
    <property type="match status" value="1"/>
</dbReference>